<comment type="subunit">
    <text evidence="7">Forms oligomers.</text>
</comment>
<dbReference type="InterPro" id="IPR007159">
    <property type="entry name" value="SpoVT-AbrB_dom"/>
</dbReference>
<gene>
    <name evidence="7" type="primary">mraZ</name>
    <name evidence="9" type="ORF">J2S15_002977</name>
</gene>
<evidence type="ECO:0000256" key="7">
    <source>
        <dbReference type="HAMAP-Rule" id="MF_01008"/>
    </source>
</evidence>
<dbReference type="CDD" id="cd16321">
    <property type="entry name" value="MraZ_C"/>
    <property type="match status" value="1"/>
</dbReference>
<dbReference type="InterPro" id="IPR037914">
    <property type="entry name" value="SpoVT-AbrB_sf"/>
</dbReference>
<dbReference type="InterPro" id="IPR035644">
    <property type="entry name" value="MraZ_C"/>
</dbReference>
<evidence type="ECO:0000256" key="4">
    <source>
        <dbReference type="ARBA" id="ARBA00023015"/>
    </source>
</evidence>
<feature type="domain" description="SpoVT-AbrB" evidence="8">
    <location>
        <begin position="13"/>
        <end position="55"/>
    </location>
</feature>
<dbReference type="CDD" id="cd16320">
    <property type="entry name" value="MraZ_N"/>
    <property type="match status" value="1"/>
</dbReference>
<dbReference type="InterPro" id="IPR035642">
    <property type="entry name" value="MraZ_N"/>
</dbReference>
<dbReference type="PANTHER" id="PTHR34701:SF1">
    <property type="entry name" value="TRANSCRIPTIONAL REGULATOR MRAZ"/>
    <property type="match status" value="1"/>
</dbReference>
<dbReference type="RefSeq" id="WP_307409639.1">
    <property type="nucleotide sequence ID" value="NZ_JAUSUR010000006.1"/>
</dbReference>
<proteinExistence type="inferred from homology"/>
<dbReference type="InterPro" id="IPR038619">
    <property type="entry name" value="MraZ_sf"/>
</dbReference>
<keyword evidence="3" id="KW-0677">Repeat</keyword>
<dbReference type="InterPro" id="IPR003444">
    <property type="entry name" value="MraZ"/>
</dbReference>
<comment type="similarity">
    <text evidence="7">Belongs to the MraZ family.</text>
</comment>
<dbReference type="PROSITE" id="PS51740">
    <property type="entry name" value="SPOVT_ABRB"/>
    <property type="match status" value="2"/>
</dbReference>
<evidence type="ECO:0000256" key="3">
    <source>
        <dbReference type="ARBA" id="ARBA00022737"/>
    </source>
</evidence>
<comment type="subcellular location">
    <subcellularLocation>
        <location evidence="7">Cytoplasm</location>
        <location evidence="7">Nucleoid</location>
    </subcellularLocation>
</comment>
<dbReference type="Proteomes" id="UP001230220">
    <property type="component" value="Unassembled WGS sequence"/>
</dbReference>
<evidence type="ECO:0000313" key="9">
    <source>
        <dbReference type="EMBL" id="MDQ0362223.1"/>
    </source>
</evidence>
<protein>
    <recommendedName>
        <fullName evidence="1 7">Transcriptional regulator MraZ</fullName>
    </recommendedName>
</protein>
<sequence length="151" mass="17236">MAEVATLRNFIGEYAHNIDKKGRIIIPARFREELDEKIIVAKGLDGCLTVYTMDQWAKLSEQLALLPNTNRQARLYRRNLMAKASECEIDSQGRILIPSVLIKEASLIKECCVIGTGNTIEIWSKEKWDGYNDEHSDDFEEVAESLTEFLL</sequence>
<reference evidence="9 10" key="1">
    <citation type="submission" date="2023-07" db="EMBL/GenBank/DDBJ databases">
        <title>Genomic Encyclopedia of Type Strains, Phase IV (KMG-IV): sequencing the most valuable type-strain genomes for metagenomic binning, comparative biology and taxonomic classification.</title>
        <authorList>
            <person name="Goeker M."/>
        </authorList>
    </citation>
    <scope>NUCLEOTIDE SEQUENCE [LARGE SCALE GENOMIC DNA]</scope>
    <source>
        <strain evidence="9 10">DSM 16784</strain>
    </source>
</reference>
<evidence type="ECO:0000313" key="10">
    <source>
        <dbReference type="Proteomes" id="UP001230220"/>
    </source>
</evidence>
<keyword evidence="5 7" id="KW-0238">DNA-binding</keyword>
<dbReference type="InterPro" id="IPR020603">
    <property type="entry name" value="MraZ_dom"/>
</dbReference>
<evidence type="ECO:0000256" key="2">
    <source>
        <dbReference type="ARBA" id="ARBA00022490"/>
    </source>
</evidence>
<dbReference type="HAMAP" id="MF_01008">
    <property type="entry name" value="MraZ"/>
    <property type="match status" value="1"/>
</dbReference>
<dbReference type="SUPFAM" id="SSF89447">
    <property type="entry name" value="AbrB/MazE/MraZ-like"/>
    <property type="match status" value="1"/>
</dbReference>
<dbReference type="NCBIfam" id="TIGR00242">
    <property type="entry name" value="division/cell wall cluster transcriptional repressor MraZ"/>
    <property type="match status" value="1"/>
</dbReference>
<dbReference type="Gene3D" id="3.40.1550.20">
    <property type="entry name" value="Transcriptional regulator MraZ domain"/>
    <property type="match status" value="1"/>
</dbReference>
<organism evidence="9 10">
    <name type="scientific">Breznakia pachnodae</name>
    <dbReference type="NCBI Taxonomy" id="265178"/>
    <lineage>
        <taxon>Bacteria</taxon>
        <taxon>Bacillati</taxon>
        <taxon>Bacillota</taxon>
        <taxon>Erysipelotrichia</taxon>
        <taxon>Erysipelotrichales</taxon>
        <taxon>Erysipelotrichaceae</taxon>
        <taxon>Breznakia</taxon>
    </lineage>
</organism>
<feature type="domain" description="SpoVT-AbrB" evidence="8">
    <location>
        <begin position="84"/>
        <end position="127"/>
    </location>
</feature>
<accession>A0ABU0E5P8</accession>
<keyword evidence="6 7" id="KW-0804">Transcription</keyword>
<comment type="caution">
    <text evidence="9">The sequence shown here is derived from an EMBL/GenBank/DDBJ whole genome shotgun (WGS) entry which is preliminary data.</text>
</comment>
<evidence type="ECO:0000259" key="8">
    <source>
        <dbReference type="PROSITE" id="PS51740"/>
    </source>
</evidence>
<evidence type="ECO:0000256" key="1">
    <source>
        <dbReference type="ARBA" id="ARBA00013860"/>
    </source>
</evidence>
<dbReference type="Pfam" id="PF02381">
    <property type="entry name" value="MraZ"/>
    <property type="match status" value="2"/>
</dbReference>
<name>A0ABU0E5P8_9FIRM</name>
<evidence type="ECO:0000256" key="6">
    <source>
        <dbReference type="ARBA" id="ARBA00023163"/>
    </source>
</evidence>
<keyword evidence="10" id="KW-1185">Reference proteome</keyword>
<evidence type="ECO:0000256" key="5">
    <source>
        <dbReference type="ARBA" id="ARBA00023125"/>
    </source>
</evidence>
<dbReference type="EMBL" id="JAUSUR010000006">
    <property type="protein sequence ID" value="MDQ0362223.1"/>
    <property type="molecule type" value="Genomic_DNA"/>
</dbReference>
<dbReference type="PANTHER" id="PTHR34701">
    <property type="entry name" value="TRANSCRIPTIONAL REGULATOR MRAZ"/>
    <property type="match status" value="1"/>
</dbReference>
<keyword evidence="4 7" id="KW-0805">Transcription regulation</keyword>
<keyword evidence="2 7" id="KW-0963">Cytoplasm</keyword>